<keyword evidence="2" id="KW-1185">Reference proteome</keyword>
<name>A0ABP9SB66_9MICC</name>
<accession>A0ABP9SB66</accession>
<protein>
    <submittedName>
        <fullName evidence="1">Uncharacterized protein</fullName>
    </submittedName>
</protein>
<reference evidence="2" key="1">
    <citation type="journal article" date="2019" name="Int. J. Syst. Evol. Microbiol.">
        <title>The Global Catalogue of Microorganisms (GCM) 10K type strain sequencing project: providing services to taxonomists for standard genome sequencing and annotation.</title>
        <authorList>
            <consortium name="The Broad Institute Genomics Platform"/>
            <consortium name="The Broad Institute Genome Sequencing Center for Infectious Disease"/>
            <person name="Wu L."/>
            <person name="Ma J."/>
        </authorList>
    </citation>
    <scope>NUCLEOTIDE SEQUENCE [LARGE SCALE GENOMIC DNA]</scope>
    <source>
        <strain evidence="2">JCM 18514</strain>
    </source>
</reference>
<dbReference type="EMBL" id="BAABKK010000010">
    <property type="protein sequence ID" value="GAA5193015.1"/>
    <property type="molecule type" value="Genomic_DNA"/>
</dbReference>
<evidence type="ECO:0000313" key="1">
    <source>
        <dbReference type="EMBL" id="GAA5193015.1"/>
    </source>
</evidence>
<comment type="caution">
    <text evidence="1">The sequence shown here is derived from an EMBL/GenBank/DDBJ whole genome shotgun (WGS) entry which is preliminary data.</text>
</comment>
<evidence type="ECO:0000313" key="2">
    <source>
        <dbReference type="Proteomes" id="UP001500200"/>
    </source>
</evidence>
<proteinExistence type="predicted"/>
<dbReference type="Proteomes" id="UP001500200">
    <property type="component" value="Unassembled WGS sequence"/>
</dbReference>
<sequence>MSRDITPSGARRLPSNACSSRDDWTRVWVPLLVVGAADGLELGGAEDVPAGASGLAAVTSNTQALRLTTTAAVRTIVAIWRKEKIGPTPIDQNTGTARHAQRYRFAFGSKGVYLSEGSARTAYI</sequence>
<gene>
    <name evidence="1" type="ORF">GCM10023346_16520</name>
</gene>
<organism evidence="1 2">
    <name type="scientific">Arthrobacter gyeryongensis</name>
    <dbReference type="NCBI Taxonomy" id="1650592"/>
    <lineage>
        <taxon>Bacteria</taxon>
        <taxon>Bacillati</taxon>
        <taxon>Actinomycetota</taxon>
        <taxon>Actinomycetes</taxon>
        <taxon>Micrococcales</taxon>
        <taxon>Micrococcaceae</taxon>
        <taxon>Arthrobacter</taxon>
    </lineage>
</organism>